<gene>
    <name evidence="9" type="ORF">GSOID_T00000898001</name>
</gene>
<evidence type="ECO:0000256" key="5">
    <source>
        <dbReference type="ARBA" id="ARBA00062641"/>
    </source>
</evidence>
<dbReference type="CDD" id="cd00200">
    <property type="entry name" value="WD40"/>
    <property type="match status" value="1"/>
</dbReference>
<dbReference type="Pfam" id="PF00400">
    <property type="entry name" value="WD40"/>
    <property type="match status" value="6"/>
</dbReference>
<keyword evidence="2" id="KW-0677">Repeat</keyword>
<dbReference type="GO" id="GO:0000974">
    <property type="term" value="C:Prp19 complex"/>
    <property type="evidence" value="ECO:0007669"/>
    <property type="project" value="TreeGrafter"/>
</dbReference>
<evidence type="ECO:0000256" key="6">
    <source>
        <dbReference type="ARBA" id="ARBA00073631"/>
    </source>
</evidence>
<dbReference type="FunCoup" id="E4WQE9">
    <property type="interactions" value="343"/>
</dbReference>
<protein>
    <recommendedName>
        <fullName evidence="6">Pleiotropic regulator 1</fullName>
    </recommendedName>
</protein>
<dbReference type="GO" id="GO:0071013">
    <property type="term" value="C:catalytic step 2 spliceosome"/>
    <property type="evidence" value="ECO:0007669"/>
    <property type="project" value="TreeGrafter"/>
</dbReference>
<dbReference type="GO" id="GO:0000398">
    <property type="term" value="P:mRNA splicing, via spliceosome"/>
    <property type="evidence" value="ECO:0007669"/>
    <property type="project" value="InterPro"/>
</dbReference>
<feature type="repeat" description="WD" evidence="7">
    <location>
        <begin position="242"/>
        <end position="283"/>
    </location>
</feature>
<dbReference type="FunFam" id="2.130.10.10:FF:000012">
    <property type="entry name" value="Putative pleiotropic regulator 1"/>
    <property type="match status" value="1"/>
</dbReference>
<evidence type="ECO:0000256" key="4">
    <source>
        <dbReference type="ARBA" id="ARBA00046238"/>
    </source>
</evidence>
<dbReference type="PANTHER" id="PTHR19923:SF0">
    <property type="entry name" value="PLEIOTROPIC REGULATOR 1"/>
    <property type="match status" value="1"/>
</dbReference>
<dbReference type="InterPro" id="IPR019775">
    <property type="entry name" value="WD40_repeat_CS"/>
</dbReference>
<dbReference type="EMBL" id="FN653015">
    <property type="protein sequence ID" value="CBY20890.1"/>
    <property type="molecule type" value="Genomic_DNA"/>
</dbReference>
<evidence type="ECO:0000256" key="7">
    <source>
        <dbReference type="PROSITE-ProRule" id="PRU00221"/>
    </source>
</evidence>
<comment type="similarity">
    <text evidence="3">Belongs to the WD repeat PRL1/PRL2 family.</text>
</comment>
<dbReference type="SMART" id="SM00320">
    <property type="entry name" value="WD40"/>
    <property type="match status" value="7"/>
</dbReference>
<dbReference type="Proteomes" id="UP000001307">
    <property type="component" value="Unassembled WGS sequence"/>
</dbReference>
<dbReference type="PROSITE" id="PS50294">
    <property type="entry name" value="WD_REPEATS_REGION"/>
    <property type="match status" value="4"/>
</dbReference>
<dbReference type="PROSITE" id="PS50082">
    <property type="entry name" value="WD_REPEATS_2"/>
    <property type="match status" value="4"/>
</dbReference>
<dbReference type="InterPro" id="IPR015943">
    <property type="entry name" value="WD40/YVTN_repeat-like_dom_sf"/>
</dbReference>
<reference evidence="9" key="1">
    <citation type="journal article" date="2010" name="Science">
        <title>Plasticity of animal genome architecture unmasked by rapid evolution of a pelagic tunicate.</title>
        <authorList>
            <person name="Denoeud F."/>
            <person name="Henriet S."/>
            <person name="Mungpakdee S."/>
            <person name="Aury J.M."/>
            <person name="Da Silva C."/>
            <person name="Brinkmann H."/>
            <person name="Mikhaleva J."/>
            <person name="Olsen L.C."/>
            <person name="Jubin C."/>
            <person name="Canestro C."/>
            <person name="Bouquet J.M."/>
            <person name="Danks G."/>
            <person name="Poulain J."/>
            <person name="Campsteijn C."/>
            <person name="Adamski M."/>
            <person name="Cross I."/>
            <person name="Yadetie F."/>
            <person name="Muffato M."/>
            <person name="Louis A."/>
            <person name="Butcher S."/>
            <person name="Tsagkogeorga G."/>
            <person name="Konrad A."/>
            <person name="Singh S."/>
            <person name="Jensen M.F."/>
            <person name="Cong E.H."/>
            <person name="Eikeseth-Otteraa H."/>
            <person name="Noel B."/>
            <person name="Anthouard V."/>
            <person name="Porcel B.M."/>
            <person name="Kachouri-Lafond R."/>
            <person name="Nishino A."/>
            <person name="Ugolini M."/>
            <person name="Chourrout P."/>
            <person name="Nishida H."/>
            <person name="Aasland R."/>
            <person name="Huzurbazar S."/>
            <person name="Westhof E."/>
            <person name="Delsuc F."/>
            <person name="Lehrach H."/>
            <person name="Reinhardt R."/>
            <person name="Weissenbach J."/>
            <person name="Roy S.W."/>
            <person name="Artiguenave F."/>
            <person name="Postlethwait J.H."/>
            <person name="Manak J.R."/>
            <person name="Thompson E.M."/>
            <person name="Jaillon O."/>
            <person name="Du Pasquier L."/>
            <person name="Boudinot P."/>
            <person name="Liberles D.A."/>
            <person name="Volff J.N."/>
            <person name="Philippe H."/>
            <person name="Lenhard B."/>
            <person name="Roest Crollius H."/>
            <person name="Wincker P."/>
            <person name="Chourrout D."/>
        </authorList>
    </citation>
    <scope>NUCLEOTIDE SEQUENCE [LARGE SCALE GENOMIC DNA]</scope>
</reference>
<dbReference type="InterPro" id="IPR045241">
    <property type="entry name" value="Prp46/PLRG1-like"/>
</dbReference>
<feature type="region of interest" description="Disordered" evidence="8">
    <location>
        <begin position="94"/>
        <end position="114"/>
    </location>
</feature>
<feature type="repeat" description="WD" evidence="7">
    <location>
        <begin position="200"/>
        <end position="241"/>
    </location>
</feature>
<evidence type="ECO:0000256" key="3">
    <source>
        <dbReference type="ARBA" id="ARBA00025726"/>
    </source>
</evidence>
<dbReference type="AlphaFoldDB" id="E4WQE9"/>
<dbReference type="PRINTS" id="PR00320">
    <property type="entry name" value="GPROTEINBRPT"/>
</dbReference>
<keyword evidence="10" id="KW-1185">Reference proteome</keyword>
<evidence type="ECO:0000313" key="10">
    <source>
        <dbReference type="Proteomes" id="UP000001307"/>
    </source>
</evidence>
<evidence type="ECO:0000256" key="1">
    <source>
        <dbReference type="ARBA" id="ARBA00022574"/>
    </source>
</evidence>
<proteinExistence type="inferred from homology"/>
<feature type="repeat" description="WD" evidence="7">
    <location>
        <begin position="158"/>
        <end position="199"/>
    </location>
</feature>
<evidence type="ECO:0000313" key="9">
    <source>
        <dbReference type="EMBL" id="CBY20890.1"/>
    </source>
</evidence>
<dbReference type="InParanoid" id="E4WQE9"/>
<dbReference type="InterPro" id="IPR036322">
    <property type="entry name" value="WD40_repeat_dom_sf"/>
</dbReference>
<dbReference type="PANTHER" id="PTHR19923">
    <property type="entry name" value="WD40 REPEAT PROTEINPRL1/PRL2-RELATED"/>
    <property type="match status" value="1"/>
</dbReference>
<feature type="repeat" description="WD" evidence="7">
    <location>
        <begin position="284"/>
        <end position="325"/>
    </location>
</feature>
<dbReference type="OrthoDB" id="10256122at2759"/>
<dbReference type="SUPFAM" id="SSF50978">
    <property type="entry name" value="WD40 repeat-like"/>
    <property type="match status" value="1"/>
</dbReference>
<organism evidence="9">
    <name type="scientific">Oikopleura dioica</name>
    <name type="common">Tunicate</name>
    <dbReference type="NCBI Taxonomy" id="34765"/>
    <lineage>
        <taxon>Eukaryota</taxon>
        <taxon>Metazoa</taxon>
        <taxon>Chordata</taxon>
        <taxon>Tunicata</taxon>
        <taxon>Appendicularia</taxon>
        <taxon>Copelata</taxon>
        <taxon>Oikopleuridae</taxon>
        <taxon>Oikopleura</taxon>
    </lineage>
</organism>
<dbReference type="PROSITE" id="PS00678">
    <property type="entry name" value="WD_REPEATS_1"/>
    <property type="match status" value="1"/>
</dbReference>
<accession>E4WQE9</accession>
<keyword evidence="1 7" id="KW-0853">WD repeat</keyword>
<sequence length="472" mass="52837">MSAEVEQMPVTKHGVHTLCFRSLKRTHDTFISDHGCMPEPDKTAEEMKKAIKTKQEYGGLEKSQPKAAKIPGRALAIEGEKTLAITDGKSLVGDGDISKQNRTENVPTPIARPNQHGAIVPVKTDKEKQEEKMKIAQRKAPVMPKPKWRAPWKLYRVISGHIGWVRCVDFEPGNEWFVTGSNDRCIKIWDSASGKLKLTLTGHISEVRGVKVSTRHPYIFSCGQDHTVKCWDMEYNRVIRHYHGHLSSVYGLDLHPTIDVLVSVGRDACGRVWDMRTKANVMTLTGHTNTVAAVRCQAAEPQVITSSHDTTVRLWDLAAGKTHCTLTNHKKSVRALALHPKQYSFATAAPDNIKQWKFPDGNFIQNVSGHNAILNALAINSDGVMVSGADNGTMQWFDWRTGYNFQRYQAPVQPGSLDSESGIFALAFDKSESRLISCEGDKTIKLYKEDAEATEETNPILWKPEVARRKRF</sequence>
<dbReference type="Gene3D" id="2.130.10.10">
    <property type="entry name" value="YVTN repeat-like/Quinoprotein amine dehydrogenase"/>
    <property type="match status" value="1"/>
</dbReference>
<comment type="subunit">
    <text evidence="5">Identified in the spliceosome C complex. Component of the PRP19-CDC5L splicing complex composed of a core complex comprising a homotetramer of PRPF19, CDC5L, PLRG1 and BCAS2, and at least three less stably associated proteins CTNNBL1, CWC15 and HSPA8. Interacts (via its WD40 repeat domain) directly with CDC5L (via its C-terminal); the interaction is required for mRNA splicing but not for spliceosome assembly. Component of the minor spliceosome, which splices U12-type introns. Within this complex, interacts with CRIPT. Also interacts directly in the complex with BCAS2 and PRPF19. Interacts with USB1.</text>
</comment>
<dbReference type="GO" id="GO:0071011">
    <property type="term" value="C:precatalytic spliceosome"/>
    <property type="evidence" value="ECO:0007669"/>
    <property type="project" value="TreeGrafter"/>
</dbReference>
<evidence type="ECO:0000256" key="8">
    <source>
        <dbReference type="SAM" id="MobiDB-lite"/>
    </source>
</evidence>
<comment type="function">
    <text evidence="4">Involved in pre-mRNA splicing as component of the spliceosome. Component of the PRP19-CDC5L complex that forms an integral part of the spliceosome and is required for activating pre-mRNA splicing. As a component of the minor spliceosome, involved in the splicing of U12-type introns in pre-mRNAs.</text>
</comment>
<dbReference type="InterPro" id="IPR001680">
    <property type="entry name" value="WD40_rpt"/>
</dbReference>
<name>E4WQE9_OIKDI</name>
<dbReference type="InterPro" id="IPR020472">
    <property type="entry name" value="WD40_PAC1"/>
</dbReference>
<evidence type="ECO:0000256" key="2">
    <source>
        <dbReference type="ARBA" id="ARBA00022737"/>
    </source>
</evidence>